<accession>A0A5N5TMS0</accession>
<name>A0A5N5TMS0_9CRUS</name>
<keyword evidence="2" id="KW-1185">Reference proteome</keyword>
<gene>
    <name evidence="1" type="ORF">Anas_07110</name>
</gene>
<dbReference type="OrthoDB" id="381190at2759"/>
<sequence length="127" mass="14623">MKRGKVCQDLGNRSFNSQCWQKNKKQLYLVIYEYILEVASYCRISKNVNMKEFMPDEFEILAARLCSQLFNDYEEVTTLEVTQIGATQTQSSSFKLGSKRRKIEIGFSSVCEKLQDNGALNESIPMV</sequence>
<dbReference type="AlphaFoldDB" id="A0A5N5TMS0"/>
<protein>
    <submittedName>
        <fullName evidence="1">Uncharacterized protein</fullName>
    </submittedName>
</protein>
<evidence type="ECO:0000313" key="1">
    <source>
        <dbReference type="EMBL" id="KAB7507458.1"/>
    </source>
</evidence>
<proteinExistence type="predicted"/>
<reference evidence="1 2" key="1">
    <citation type="journal article" date="2019" name="PLoS Biol.">
        <title>Sex chromosomes control vertical transmission of feminizing Wolbachia symbionts in an isopod.</title>
        <authorList>
            <person name="Becking T."/>
            <person name="Chebbi M.A."/>
            <person name="Giraud I."/>
            <person name="Moumen B."/>
            <person name="Laverre T."/>
            <person name="Caubet Y."/>
            <person name="Peccoud J."/>
            <person name="Gilbert C."/>
            <person name="Cordaux R."/>
        </authorList>
    </citation>
    <scope>NUCLEOTIDE SEQUENCE [LARGE SCALE GENOMIC DNA]</scope>
    <source>
        <strain evidence="1">ANa2</strain>
        <tissue evidence="1">Whole body excluding digestive tract and cuticle</tissue>
    </source>
</reference>
<evidence type="ECO:0000313" key="2">
    <source>
        <dbReference type="Proteomes" id="UP000326759"/>
    </source>
</evidence>
<dbReference type="EMBL" id="SEYY01000333">
    <property type="protein sequence ID" value="KAB7507458.1"/>
    <property type="molecule type" value="Genomic_DNA"/>
</dbReference>
<comment type="caution">
    <text evidence="1">The sequence shown here is derived from an EMBL/GenBank/DDBJ whole genome shotgun (WGS) entry which is preliminary data.</text>
</comment>
<organism evidence="1 2">
    <name type="scientific">Armadillidium nasatum</name>
    <dbReference type="NCBI Taxonomy" id="96803"/>
    <lineage>
        <taxon>Eukaryota</taxon>
        <taxon>Metazoa</taxon>
        <taxon>Ecdysozoa</taxon>
        <taxon>Arthropoda</taxon>
        <taxon>Crustacea</taxon>
        <taxon>Multicrustacea</taxon>
        <taxon>Malacostraca</taxon>
        <taxon>Eumalacostraca</taxon>
        <taxon>Peracarida</taxon>
        <taxon>Isopoda</taxon>
        <taxon>Oniscidea</taxon>
        <taxon>Crinocheta</taxon>
        <taxon>Armadillidiidae</taxon>
        <taxon>Armadillidium</taxon>
    </lineage>
</organism>
<dbReference type="Proteomes" id="UP000326759">
    <property type="component" value="Unassembled WGS sequence"/>
</dbReference>